<organism evidence="3 4">
    <name type="scientific">Sinocyclocheilus anshuiensis</name>
    <dbReference type="NCBI Taxonomy" id="1608454"/>
    <lineage>
        <taxon>Eukaryota</taxon>
        <taxon>Metazoa</taxon>
        <taxon>Chordata</taxon>
        <taxon>Craniata</taxon>
        <taxon>Vertebrata</taxon>
        <taxon>Euteleostomi</taxon>
        <taxon>Actinopterygii</taxon>
        <taxon>Neopterygii</taxon>
        <taxon>Teleostei</taxon>
        <taxon>Ostariophysi</taxon>
        <taxon>Cypriniformes</taxon>
        <taxon>Cyprinidae</taxon>
        <taxon>Cyprininae</taxon>
        <taxon>Sinocyclocheilus</taxon>
    </lineage>
</organism>
<dbReference type="RefSeq" id="XP_016362925.1">
    <property type="nucleotide sequence ID" value="XM_016507439.1"/>
</dbReference>
<dbReference type="GO" id="GO:0005829">
    <property type="term" value="C:cytosol"/>
    <property type="evidence" value="ECO:0007669"/>
    <property type="project" value="TreeGrafter"/>
</dbReference>
<gene>
    <name evidence="3" type="primary">LOC107704506</name>
</gene>
<sequence length="329" mass="37147">MLVRLFYNYPPFSVSPDPKPELKTLKWAISQFASVERIMGEDKYFCETCHHYTEAERSLLFDKTPEVITIHLKCFAANGSEMDPYAGLSKVNTPLQTPLKLSLHEWCTQPDSPDQSHHYELFAVVMHSGVTISSGHYTTCIRMMDLHRTTLRLQSQDEDQDRDREEDTKQKKEEVLQTEYDDGEVSFSLPGRGQNVARVSMSSKSGSKRSSEGVGLLGGQRSVTSYELSNSNQTNPEKTSGSASRAAGSLLHNTVKKETEEEGVDAMGDGTQVSFDLALRNLLDFEGKWMLFDDSEVRLFEEEDFLRACSPETCSTSTPYLLFYKRVSQ</sequence>
<reference evidence="3" key="2">
    <citation type="submission" date="2025-09" db="UniProtKB">
        <authorList>
            <consortium name="Ensembl"/>
        </authorList>
    </citation>
    <scope>IDENTIFICATION</scope>
</reference>
<evidence type="ECO:0000313" key="3">
    <source>
        <dbReference type="Ensembl" id="ENSSANP00000106916.1"/>
    </source>
</evidence>
<dbReference type="OrthoDB" id="10062454at2759"/>
<feature type="compositionally biased region" description="Basic and acidic residues" evidence="1">
    <location>
        <begin position="161"/>
        <end position="175"/>
    </location>
</feature>
<dbReference type="AlphaFoldDB" id="A0A671TCM5"/>
<dbReference type="Gene3D" id="3.90.70.10">
    <property type="entry name" value="Cysteine proteinases"/>
    <property type="match status" value="1"/>
</dbReference>
<dbReference type="GO" id="GO:0004843">
    <property type="term" value="F:cysteine-type deubiquitinase activity"/>
    <property type="evidence" value="ECO:0007669"/>
    <property type="project" value="InterPro"/>
</dbReference>
<dbReference type="KEGG" id="sanh:107704506"/>
<dbReference type="Proteomes" id="UP000472260">
    <property type="component" value="Unassembled WGS sequence"/>
</dbReference>
<dbReference type="InterPro" id="IPR028889">
    <property type="entry name" value="USP"/>
</dbReference>
<evidence type="ECO:0000259" key="2">
    <source>
        <dbReference type="PROSITE" id="PS50235"/>
    </source>
</evidence>
<dbReference type="InterPro" id="IPR038765">
    <property type="entry name" value="Papain-like_cys_pep_sf"/>
</dbReference>
<dbReference type="GO" id="GO:0005634">
    <property type="term" value="C:nucleus"/>
    <property type="evidence" value="ECO:0007669"/>
    <property type="project" value="TreeGrafter"/>
</dbReference>
<dbReference type="Ensembl" id="ENSSANT00000113440.1">
    <property type="protein sequence ID" value="ENSSANP00000106916.1"/>
    <property type="gene ID" value="ENSSANG00000052233.1"/>
</dbReference>
<accession>A0A671TCM5</accession>
<dbReference type="InterPro" id="IPR001394">
    <property type="entry name" value="Peptidase_C19_UCH"/>
</dbReference>
<dbReference type="GO" id="GO:0016579">
    <property type="term" value="P:protein deubiquitination"/>
    <property type="evidence" value="ECO:0007669"/>
    <property type="project" value="InterPro"/>
</dbReference>
<dbReference type="PROSITE" id="PS00973">
    <property type="entry name" value="USP_2"/>
    <property type="match status" value="1"/>
</dbReference>
<evidence type="ECO:0000256" key="1">
    <source>
        <dbReference type="SAM" id="MobiDB-lite"/>
    </source>
</evidence>
<keyword evidence="4" id="KW-1185">Reference proteome</keyword>
<reference evidence="3" key="1">
    <citation type="submission" date="2025-08" db="UniProtKB">
        <authorList>
            <consortium name="Ensembl"/>
        </authorList>
    </citation>
    <scope>IDENTIFICATION</scope>
</reference>
<dbReference type="PROSITE" id="PS50235">
    <property type="entry name" value="USP_3"/>
    <property type="match status" value="1"/>
</dbReference>
<evidence type="ECO:0000313" key="4">
    <source>
        <dbReference type="Proteomes" id="UP000472260"/>
    </source>
</evidence>
<name>A0A671TCM5_9TELE</name>
<proteinExistence type="predicted"/>
<feature type="region of interest" description="Disordered" evidence="1">
    <location>
        <begin position="152"/>
        <end position="252"/>
    </location>
</feature>
<dbReference type="InterPro" id="IPR050164">
    <property type="entry name" value="Peptidase_C19"/>
</dbReference>
<feature type="compositionally biased region" description="Polar residues" evidence="1">
    <location>
        <begin position="221"/>
        <end position="239"/>
    </location>
</feature>
<dbReference type="InterPro" id="IPR018200">
    <property type="entry name" value="USP_CS"/>
</dbReference>
<dbReference type="PANTHER" id="PTHR24006:SF905">
    <property type="entry name" value="UBIQUITIN CARBOXYL-TERMINAL HYDROLASE 1"/>
    <property type="match status" value="1"/>
</dbReference>
<protein>
    <submittedName>
        <fullName evidence="3">Ubiquitin carboxyl-terminal hydrolase 1-like</fullName>
    </submittedName>
</protein>
<dbReference type="GeneID" id="107704506"/>
<feature type="domain" description="USP" evidence="2">
    <location>
        <begin position="1"/>
        <end position="327"/>
    </location>
</feature>
<feature type="compositionally biased region" description="Low complexity" evidence="1">
    <location>
        <begin position="240"/>
        <end position="249"/>
    </location>
</feature>
<dbReference type="SUPFAM" id="SSF54001">
    <property type="entry name" value="Cysteine proteinases"/>
    <property type="match status" value="1"/>
</dbReference>
<dbReference type="Pfam" id="PF00443">
    <property type="entry name" value="UCH"/>
    <property type="match status" value="1"/>
</dbReference>
<dbReference type="PANTHER" id="PTHR24006">
    <property type="entry name" value="UBIQUITIN CARBOXYL-TERMINAL HYDROLASE"/>
    <property type="match status" value="1"/>
</dbReference>